<gene>
    <name evidence="1" type="ORF">Pla8534_18770</name>
</gene>
<evidence type="ECO:0000313" key="1">
    <source>
        <dbReference type="EMBL" id="QDU94091.1"/>
    </source>
</evidence>
<evidence type="ECO:0000313" key="2">
    <source>
        <dbReference type="Proteomes" id="UP000317648"/>
    </source>
</evidence>
<name>A0A518DQI2_9BACT</name>
<organism evidence="1 2">
    <name type="scientific">Lignipirellula cremea</name>
    <dbReference type="NCBI Taxonomy" id="2528010"/>
    <lineage>
        <taxon>Bacteria</taxon>
        <taxon>Pseudomonadati</taxon>
        <taxon>Planctomycetota</taxon>
        <taxon>Planctomycetia</taxon>
        <taxon>Pirellulales</taxon>
        <taxon>Pirellulaceae</taxon>
        <taxon>Lignipirellula</taxon>
    </lineage>
</organism>
<reference evidence="1 2" key="1">
    <citation type="submission" date="2019-02" db="EMBL/GenBank/DDBJ databases">
        <title>Deep-cultivation of Planctomycetes and their phenomic and genomic characterization uncovers novel biology.</title>
        <authorList>
            <person name="Wiegand S."/>
            <person name="Jogler M."/>
            <person name="Boedeker C."/>
            <person name="Pinto D."/>
            <person name="Vollmers J."/>
            <person name="Rivas-Marin E."/>
            <person name="Kohn T."/>
            <person name="Peeters S.H."/>
            <person name="Heuer A."/>
            <person name="Rast P."/>
            <person name="Oberbeckmann S."/>
            <person name="Bunk B."/>
            <person name="Jeske O."/>
            <person name="Meyerdierks A."/>
            <person name="Storesund J.E."/>
            <person name="Kallscheuer N."/>
            <person name="Luecker S."/>
            <person name="Lage O.M."/>
            <person name="Pohl T."/>
            <person name="Merkel B.J."/>
            <person name="Hornburger P."/>
            <person name="Mueller R.-W."/>
            <person name="Bruemmer F."/>
            <person name="Labrenz M."/>
            <person name="Spormann A.M."/>
            <person name="Op den Camp H."/>
            <person name="Overmann J."/>
            <person name="Amann R."/>
            <person name="Jetten M.S.M."/>
            <person name="Mascher T."/>
            <person name="Medema M.H."/>
            <person name="Devos D.P."/>
            <person name="Kaster A.-K."/>
            <person name="Ovreas L."/>
            <person name="Rohde M."/>
            <person name="Galperin M.Y."/>
            <person name="Jogler C."/>
        </authorList>
    </citation>
    <scope>NUCLEOTIDE SEQUENCE [LARGE SCALE GENOMIC DNA]</scope>
    <source>
        <strain evidence="1 2">Pla85_3_4</strain>
    </source>
</reference>
<dbReference type="RefSeq" id="WP_145051899.1">
    <property type="nucleotide sequence ID" value="NZ_CP036433.1"/>
</dbReference>
<accession>A0A518DQI2</accession>
<dbReference type="OrthoDB" id="3216747at2"/>
<dbReference type="AlphaFoldDB" id="A0A518DQI2"/>
<dbReference type="EMBL" id="CP036433">
    <property type="protein sequence ID" value="QDU94091.1"/>
    <property type="molecule type" value="Genomic_DNA"/>
</dbReference>
<proteinExistence type="predicted"/>
<dbReference type="Proteomes" id="UP000317648">
    <property type="component" value="Chromosome"/>
</dbReference>
<protein>
    <submittedName>
        <fullName evidence="1">Uncharacterized protein</fullName>
    </submittedName>
</protein>
<keyword evidence="2" id="KW-1185">Reference proteome</keyword>
<sequence>MPFRIDEKHSANSQVLEVLRSQAVEKTPKNRSSWDIDSFELHTHPDLIERLELLSDSLPQGYRRVAHCDCPTLVAENGIVFAFASGMSQVTLRLPHGTMLPTTKIAFELDPPWYSFNPWGKNTVQLSQELRRAFEEAGKITSDE</sequence>
<dbReference type="KEGG" id="lcre:Pla8534_18770"/>